<gene>
    <name evidence="2" type="ORF">BN1204_047405</name>
</gene>
<protein>
    <submittedName>
        <fullName evidence="2">Moesin protein, putative</fullName>
    </submittedName>
</protein>
<feature type="coiled-coil region" evidence="1">
    <location>
        <begin position="185"/>
        <end position="219"/>
    </location>
</feature>
<reference evidence="2" key="1">
    <citation type="journal article" date="2015" name="PLoS ONE">
        <title>Comprehensive Evaluation of Toxoplasma gondii VEG and Neospora caninum LIV Genomes with Tachyzoite Stage Transcriptome and Proteome Defines Novel Transcript Features.</title>
        <authorList>
            <person name="Ramaprasad A."/>
            <person name="Mourier T."/>
            <person name="Naeem R."/>
            <person name="Malas T.B."/>
            <person name="Moussa E."/>
            <person name="Panigrahi A."/>
            <person name="Vermont S.J."/>
            <person name="Otto T.D."/>
            <person name="Wastling J."/>
            <person name="Pain A."/>
        </authorList>
    </citation>
    <scope>NUCLEOTIDE SEQUENCE</scope>
    <source>
        <strain evidence="2">Liverpool</strain>
    </source>
</reference>
<sequence length="280" mass="32775">MQRRDSGDRSTRASSGITSLGDVLVPAKDHLTSQVLRSSSIQAPLTHELQRLGYFNYDAKEWVGRNHKYKQEVVRYGHFALALEAEVNKLEQQFEAESNEFRFLCEQVEAAQREYANLEALYKQEQRDKEEAERALLMARRRRDSQQKKHETLKKEVGELITNLCKTQDEAEKKYIKYLETWTEKQRVIQDRQRIEAERQALEKKTENSLREVQRLEESIMGIRFDFQQAWSDAKASEIDIIGLLRATKTRPGEEDWFAARTRALPKTKPPTWAKTRSPS</sequence>
<feature type="coiled-coil region" evidence="1">
    <location>
        <begin position="80"/>
        <end position="156"/>
    </location>
</feature>
<evidence type="ECO:0000313" key="2">
    <source>
        <dbReference type="EMBL" id="CEL69015.1"/>
    </source>
</evidence>
<proteinExistence type="predicted"/>
<keyword evidence="1" id="KW-0175">Coiled coil</keyword>
<dbReference type="EMBL" id="LN714485">
    <property type="protein sequence ID" value="CEL69015.1"/>
    <property type="molecule type" value="Genomic_DNA"/>
</dbReference>
<evidence type="ECO:0000256" key="1">
    <source>
        <dbReference type="SAM" id="Coils"/>
    </source>
</evidence>
<organism evidence="2">
    <name type="scientific">Neospora caninum (strain Liverpool)</name>
    <dbReference type="NCBI Taxonomy" id="572307"/>
    <lineage>
        <taxon>Eukaryota</taxon>
        <taxon>Sar</taxon>
        <taxon>Alveolata</taxon>
        <taxon>Apicomplexa</taxon>
        <taxon>Conoidasida</taxon>
        <taxon>Coccidia</taxon>
        <taxon>Eucoccidiorida</taxon>
        <taxon>Eimeriorina</taxon>
        <taxon>Sarcocystidae</taxon>
        <taxon>Neospora</taxon>
    </lineage>
</organism>
<dbReference type="AlphaFoldDB" id="A0A0F7UKG2"/>
<name>A0A0F7UKG2_NEOCL</name>
<accession>A0A0F7UKG2</accession>